<dbReference type="EMBL" id="GBRH01223090">
    <property type="protein sequence ID" value="JAD74805.1"/>
    <property type="molecule type" value="Transcribed_RNA"/>
</dbReference>
<keyword evidence="1" id="KW-1133">Transmembrane helix</keyword>
<name>A0A0A9CN35_ARUDO</name>
<keyword evidence="1" id="KW-0472">Membrane</keyword>
<accession>A0A0A9CN35</accession>
<dbReference type="AlphaFoldDB" id="A0A0A9CN35"/>
<evidence type="ECO:0000313" key="2">
    <source>
        <dbReference type="EMBL" id="JAD74805.1"/>
    </source>
</evidence>
<proteinExistence type="predicted"/>
<feature type="transmembrane region" description="Helical" evidence="1">
    <location>
        <begin position="12"/>
        <end position="36"/>
    </location>
</feature>
<keyword evidence="1" id="KW-0812">Transmembrane</keyword>
<organism evidence="2">
    <name type="scientific">Arundo donax</name>
    <name type="common">Giant reed</name>
    <name type="synonym">Donax arundinaceus</name>
    <dbReference type="NCBI Taxonomy" id="35708"/>
    <lineage>
        <taxon>Eukaryota</taxon>
        <taxon>Viridiplantae</taxon>
        <taxon>Streptophyta</taxon>
        <taxon>Embryophyta</taxon>
        <taxon>Tracheophyta</taxon>
        <taxon>Spermatophyta</taxon>
        <taxon>Magnoliopsida</taxon>
        <taxon>Liliopsida</taxon>
        <taxon>Poales</taxon>
        <taxon>Poaceae</taxon>
        <taxon>PACMAD clade</taxon>
        <taxon>Arundinoideae</taxon>
        <taxon>Arundineae</taxon>
        <taxon>Arundo</taxon>
    </lineage>
</organism>
<reference evidence="2" key="2">
    <citation type="journal article" date="2015" name="Data Brief">
        <title>Shoot transcriptome of the giant reed, Arundo donax.</title>
        <authorList>
            <person name="Barrero R.A."/>
            <person name="Guerrero F.D."/>
            <person name="Moolhuijzen P."/>
            <person name="Goolsby J.A."/>
            <person name="Tidwell J."/>
            <person name="Bellgard S.E."/>
            <person name="Bellgard M.I."/>
        </authorList>
    </citation>
    <scope>NUCLEOTIDE SEQUENCE</scope>
    <source>
        <tissue evidence="2">Shoot tissue taken approximately 20 cm above the soil surface</tissue>
    </source>
</reference>
<reference evidence="2" key="1">
    <citation type="submission" date="2014-09" db="EMBL/GenBank/DDBJ databases">
        <authorList>
            <person name="Magalhaes I.L.F."/>
            <person name="Oliveira U."/>
            <person name="Santos F.R."/>
            <person name="Vidigal T.H.D.A."/>
            <person name="Brescovit A.D."/>
            <person name="Santos A.J."/>
        </authorList>
    </citation>
    <scope>NUCLEOTIDE SEQUENCE</scope>
    <source>
        <tissue evidence="2">Shoot tissue taken approximately 20 cm above the soil surface</tissue>
    </source>
</reference>
<sequence length="49" mass="5542">MSQSPFAVSLKRNLIALFTCTFFFEICQLILTFHLAPLEFVGGSEVNLF</sequence>
<evidence type="ECO:0000256" key="1">
    <source>
        <dbReference type="SAM" id="Phobius"/>
    </source>
</evidence>
<protein>
    <submittedName>
        <fullName evidence="2">Uncharacterized protein</fullName>
    </submittedName>
</protein>